<feature type="compositionally biased region" description="Acidic residues" evidence="1">
    <location>
        <begin position="129"/>
        <end position="140"/>
    </location>
</feature>
<evidence type="ECO:0000313" key="3">
    <source>
        <dbReference type="Proteomes" id="UP000094527"/>
    </source>
</evidence>
<protein>
    <submittedName>
        <fullName evidence="2">Uncharacterized protein</fullName>
    </submittedName>
</protein>
<dbReference type="Proteomes" id="UP000094527">
    <property type="component" value="Unassembled WGS sequence"/>
</dbReference>
<accession>A0A1D2MLD2</accession>
<gene>
    <name evidence="2" type="ORF">Ocin01_12960</name>
</gene>
<reference evidence="2 3" key="1">
    <citation type="journal article" date="2016" name="Genome Biol. Evol.">
        <title>Gene Family Evolution Reflects Adaptation to Soil Environmental Stressors in the Genome of the Collembolan Orchesella cincta.</title>
        <authorList>
            <person name="Faddeeva-Vakhrusheva A."/>
            <person name="Derks M.F."/>
            <person name="Anvar S.Y."/>
            <person name="Agamennone V."/>
            <person name="Suring W."/>
            <person name="Smit S."/>
            <person name="van Straalen N.M."/>
            <person name="Roelofs D."/>
        </authorList>
    </citation>
    <scope>NUCLEOTIDE SEQUENCE [LARGE SCALE GENOMIC DNA]</scope>
    <source>
        <tissue evidence="2">Mixed pool</tissue>
    </source>
</reference>
<evidence type="ECO:0000256" key="1">
    <source>
        <dbReference type="SAM" id="MobiDB-lite"/>
    </source>
</evidence>
<dbReference type="EMBL" id="LJIJ01000927">
    <property type="protein sequence ID" value="ODM93722.1"/>
    <property type="molecule type" value="Genomic_DNA"/>
</dbReference>
<dbReference type="OrthoDB" id="10435917at2759"/>
<feature type="compositionally biased region" description="Low complexity" evidence="1">
    <location>
        <begin position="146"/>
        <end position="157"/>
    </location>
</feature>
<sequence>MAPERRYRRASSRWLRPNYARHLDETIAGQSMRRVMDSYCPYCATDIRAVGPRRMVRCPNISLCGKPLPLDENTCPNCTHYIRTGDNFCRVCRTNLRNVIRGRGGLYQQLHRAPSPLRNTSPPRPEPSEAGDESSSEEEGEHGVVEGDAGNQGPANNIGGGGGEGGRNRAAVGQGGGGFLRVVAIDDGE</sequence>
<name>A0A1D2MLD2_ORCCI</name>
<dbReference type="OMA" id="NCTHYIR"/>
<proteinExistence type="predicted"/>
<keyword evidence="3" id="KW-1185">Reference proteome</keyword>
<feature type="region of interest" description="Disordered" evidence="1">
    <location>
        <begin position="107"/>
        <end position="189"/>
    </location>
</feature>
<evidence type="ECO:0000313" key="2">
    <source>
        <dbReference type="EMBL" id="ODM93722.1"/>
    </source>
</evidence>
<organism evidence="2 3">
    <name type="scientific">Orchesella cincta</name>
    <name type="common">Springtail</name>
    <name type="synonym">Podura cincta</name>
    <dbReference type="NCBI Taxonomy" id="48709"/>
    <lineage>
        <taxon>Eukaryota</taxon>
        <taxon>Metazoa</taxon>
        <taxon>Ecdysozoa</taxon>
        <taxon>Arthropoda</taxon>
        <taxon>Hexapoda</taxon>
        <taxon>Collembola</taxon>
        <taxon>Entomobryomorpha</taxon>
        <taxon>Entomobryoidea</taxon>
        <taxon>Orchesellidae</taxon>
        <taxon>Orchesellinae</taxon>
        <taxon>Orchesella</taxon>
    </lineage>
</organism>
<comment type="caution">
    <text evidence="2">The sequence shown here is derived from an EMBL/GenBank/DDBJ whole genome shotgun (WGS) entry which is preliminary data.</text>
</comment>
<dbReference type="AlphaFoldDB" id="A0A1D2MLD2"/>